<dbReference type="InterPro" id="IPR002347">
    <property type="entry name" value="SDR_fam"/>
</dbReference>
<accession>A0ABT2GUC4</accession>
<reference evidence="3" key="1">
    <citation type="submission" date="2022-08" db="EMBL/GenBank/DDBJ databases">
        <authorList>
            <person name="Deng Y."/>
            <person name="Han X.-F."/>
            <person name="Zhang Y.-Q."/>
        </authorList>
    </citation>
    <scope>NUCLEOTIDE SEQUENCE</scope>
    <source>
        <strain evidence="3">CPCC 205763</strain>
    </source>
</reference>
<dbReference type="PRINTS" id="PR00081">
    <property type="entry name" value="GDHRDH"/>
</dbReference>
<organism evidence="3 4">
    <name type="scientific">Herbiconiux aconitum</name>
    <dbReference type="NCBI Taxonomy" id="2970913"/>
    <lineage>
        <taxon>Bacteria</taxon>
        <taxon>Bacillati</taxon>
        <taxon>Actinomycetota</taxon>
        <taxon>Actinomycetes</taxon>
        <taxon>Micrococcales</taxon>
        <taxon>Microbacteriaceae</taxon>
        <taxon>Herbiconiux</taxon>
    </lineage>
</organism>
<dbReference type="CDD" id="cd05233">
    <property type="entry name" value="SDR_c"/>
    <property type="match status" value="1"/>
</dbReference>
<dbReference type="Pfam" id="PF00106">
    <property type="entry name" value="adh_short"/>
    <property type="match status" value="1"/>
</dbReference>
<sequence length="263" mass="27534">MDLELTERRAFVSGSTQGIGYAIAKALLGEGASVVVNGRRDETVRIAVERLQAEFPGASVSGIAADFERPAEVARLLEALGEVDILVNNVGLFGVAPFEDISDDDWHRYFDVNVMSGVRLARHLLPGMLARNRGRVVFISSESGVNVPADMLHYGMTKAAMLAVSNGLAKLTRGTEVTVNSVLGGPTYSDGVAQVVEQLAGAQGVPADDLKAAIIGGNQTSLLQRFIGPAEIANLVLYLSSPLSSATNGAALRADGGVLTTTL</sequence>
<evidence type="ECO:0000313" key="3">
    <source>
        <dbReference type="EMBL" id="MCS5719819.1"/>
    </source>
</evidence>
<dbReference type="PANTHER" id="PTHR42879">
    <property type="entry name" value="3-OXOACYL-(ACYL-CARRIER-PROTEIN) REDUCTASE"/>
    <property type="match status" value="1"/>
</dbReference>
<name>A0ABT2GUC4_9MICO</name>
<dbReference type="EMBL" id="JANLCM010000002">
    <property type="protein sequence ID" value="MCS5719819.1"/>
    <property type="molecule type" value="Genomic_DNA"/>
</dbReference>
<comment type="caution">
    <text evidence="3">The sequence shown here is derived from an EMBL/GenBank/DDBJ whole genome shotgun (WGS) entry which is preliminary data.</text>
</comment>
<comment type="similarity">
    <text evidence="1 2">Belongs to the short-chain dehydrogenases/reductases (SDR) family.</text>
</comment>
<evidence type="ECO:0000256" key="2">
    <source>
        <dbReference type="RuleBase" id="RU000363"/>
    </source>
</evidence>
<protein>
    <submittedName>
        <fullName evidence="3">SDR family oxidoreductase</fullName>
    </submittedName>
</protein>
<evidence type="ECO:0000256" key="1">
    <source>
        <dbReference type="ARBA" id="ARBA00006484"/>
    </source>
</evidence>
<dbReference type="InterPro" id="IPR050259">
    <property type="entry name" value="SDR"/>
</dbReference>
<dbReference type="InterPro" id="IPR020904">
    <property type="entry name" value="Sc_DH/Rdtase_CS"/>
</dbReference>
<evidence type="ECO:0000313" key="4">
    <source>
        <dbReference type="Proteomes" id="UP001165584"/>
    </source>
</evidence>
<dbReference type="PRINTS" id="PR00080">
    <property type="entry name" value="SDRFAMILY"/>
</dbReference>
<dbReference type="Gene3D" id="3.40.50.720">
    <property type="entry name" value="NAD(P)-binding Rossmann-like Domain"/>
    <property type="match status" value="1"/>
</dbReference>
<keyword evidence="4" id="KW-1185">Reference proteome</keyword>
<dbReference type="PROSITE" id="PS00061">
    <property type="entry name" value="ADH_SHORT"/>
    <property type="match status" value="1"/>
</dbReference>
<dbReference type="RefSeq" id="WP_259509360.1">
    <property type="nucleotide sequence ID" value="NZ_JANLCM010000002.1"/>
</dbReference>
<proteinExistence type="inferred from homology"/>
<dbReference type="SUPFAM" id="SSF51735">
    <property type="entry name" value="NAD(P)-binding Rossmann-fold domains"/>
    <property type="match status" value="1"/>
</dbReference>
<gene>
    <name evidence="3" type="ORF">N1027_16930</name>
</gene>
<dbReference type="Proteomes" id="UP001165584">
    <property type="component" value="Unassembled WGS sequence"/>
</dbReference>
<dbReference type="InterPro" id="IPR036291">
    <property type="entry name" value="NAD(P)-bd_dom_sf"/>
</dbReference>